<dbReference type="InterPro" id="IPR014314">
    <property type="entry name" value="Succ_DH_cytb556"/>
</dbReference>
<dbReference type="EMBL" id="MDLC01000028">
    <property type="protein sequence ID" value="ODS23462.1"/>
    <property type="molecule type" value="Genomic_DNA"/>
</dbReference>
<dbReference type="SUPFAM" id="SSF81343">
    <property type="entry name" value="Fumarate reductase respiratory complex transmembrane subunits"/>
    <property type="match status" value="1"/>
</dbReference>
<evidence type="ECO:0000256" key="3">
    <source>
        <dbReference type="ARBA" id="ARBA00004370"/>
    </source>
</evidence>
<comment type="subcellular location">
    <subcellularLocation>
        <location evidence="3">Membrane</location>
    </subcellularLocation>
</comment>
<evidence type="ECO:0000256" key="8">
    <source>
        <dbReference type="ARBA" id="ARBA00022723"/>
    </source>
</evidence>
<evidence type="ECO:0000256" key="2">
    <source>
        <dbReference type="ARBA" id="ARBA00004050"/>
    </source>
</evidence>
<dbReference type="Proteomes" id="UP000242502">
    <property type="component" value="Unassembled WGS sequence"/>
</dbReference>
<evidence type="ECO:0000256" key="9">
    <source>
        <dbReference type="ARBA" id="ARBA00022989"/>
    </source>
</evidence>
<evidence type="ECO:0000313" key="14">
    <source>
        <dbReference type="EMBL" id="ODS23462.1"/>
    </source>
</evidence>
<dbReference type="GO" id="GO:0005886">
    <property type="term" value="C:plasma membrane"/>
    <property type="evidence" value="ECO:0007669"/>
    <property type="project" value="TreeGrafter"/>
</dbReference>
<protein>
    <recommendedName>
        <fullName evidence="5">Succinate dehydrogenase cytochrome b556 subunit</fullName>
    </recommendedName>
</protein>
<evidence type="ECO:0000256" key="12">
    <source>
        <dbReference type="ARBA" id="ARBA00025912"/>
    </source>
</evidence>
<reference evidence="14 15" key="1">
    <citation type="journal article" date="2016" name="Appl. Environ. Microbiol.">
        <title>Lack of Overt Genome Reduction in the Bryostatin-Producing Bryozoan Symbiont "Candidatus Endobugula sertula".</title>
        <authorList>
            <person name="Miller I.J."/>
            <person name="Vanee N."/>
            <person name="Fong S.S."/>
            <person name="Lim-Fong G.E."/>
            <person name="Kwan J.C."/>
        </authorList>
    </citation>
    <scope>NUCLEOTIDE SEQUENCE [LARGE SCALE GENOMIC DNA]</scope>
    <source>
        <strain evidence="14">AB1-4</strain>
    </source>
</reference>
<comment type="caution">
    <text evidence="14">The sequence shown here is derived from an EMBL/GenBank/DDBJ whole genome shotgun (WGS) entry which is preliminary data.</text>
</comment>
<feature type="transmembrane region" description="Helical" evidence="13">
    <location>
        <begin position="65"/>
        <end position="83"/>
    </location>
</feature>
<dbReference type="GO" id="GO:0006099">
    <property type="term" value="P:tricarboxylic acid cycle"/>
    <property type="evidence" value="ECO:0007669"/>
    <property type="project" value="InterPro"/>
</dbReference>
<dbReference type="PANTHER" id="PTHR10978:SF5">
    <property type="entry name" value="SUCCINATE DEHYDROGENASE CYTOCHROME B560 SUBUNIT, MITOCHONDRIAL"/>
    <property type="match status" value="1"/>
</dbReference>
<evidence type="ECO:0000256" key="7">
    <source>
        <dbReference type="ARBA" id="ARBA00022692"/>
    </source>
</evidence>
<dbReference type="CDD" id="cd03499">
    <property type="entry name" value="SQR_TypeC_SdhC"/>
    <property type="match status" value="1"/>
</dbReference>
<dbReference type="PIRSF" id="PIRSF000178">
    <property type="entry name" value="SDH_cyt_b560"/>
    <property type="match status" value="1"/>
</dbReference>
<feature type="transmembrane region" description="Helical" evidence="13">
    <location>
        <begin position="104"/>
        <end position="125"/>
    </location>
</feature>
<keyword evidence="6" id="KW-0349">Heme</keyword>
<proteinExistence type="inferred from homology"/>
<keyword evidence="10" id="KW-0408">Iron</keyword>
<dbReference type="AlphaFoldDB" id="A0A1D2QPG9"/>
<evidence type="ECO:0000256" key="4">
    <source>
        <dbReference type="ARBA" id="ARBA00007244"/>
    </source>
</evidence>
<dbReference type="STRING" id="62101.AB835_08870"/>
<accession>A0A1D2QPG9</accession>
<dbReference type="Gene3D" id="1.20.1300.10">
    <property type="entry name" value="Fumarate reductase/succinate dehydrogenase, transmembrane subunit"/>
    <property type="match status" value="1"/>
</dbReference>
<dbReference type="Pfam" id="PF01127">
    <property type="entry name" value="Sdh_cyt"/>
    <property type="match status" value="1"/>
</dbReference>
<name>A0A1D2QPG9_9GAMM</name>
<keyword evidence="11 13" id="KW-0472">Membrane</keyword>
<gene>
    <name evidence="14" type="ORF">AB835_08870</name>
</gene>
<evidence type="ECO:0000256" key="6">
    <source>
        <dbReference type="ARBA" id="ARBA00022617"/>
    </source>
</evidence>
<dbReference type="InterPro" id="IPR000701">
    <property type="entry name" value="SuccDH_FuR_B_TM-su"/>
</dbReference>
<dbReference type="InterPro" id="IPR034804">
    <property type="entry name" value="SQR/QFR_C/D"/>
</dbReference>
<comment type="cofactor">
    <cofactor evidence="1">
        <name>heme</name>
        <dbReference type="ChEBI" id="CHEBI:30413"/>
    </cofactor>
</comment>
<dbReference type="GO" id="GO:0046872">
    <property type="term" value="F:metal ion binding"/>
    <property type="evidence" value="ECO:0007669"/>
    <property type="project" value="UniProtKB-KW"/>
</dbReference>
<keyword evidence="9 13" id="KW-1133">Transmembrane helix</keyword>
<evidence type="ECO:0000313" key="15">
    <source>
        <dbReference type="Proteomes" id="UP000242502"/>
    </source>
</evidence>
<keyword evidence="7 13" id="KW-0812">Transmembrane</keyword>
<comment type="subunit">
    <text evidence="12">Part of an enzyme complex containing four subunits: a flavoprotein, an iron-sulfur protein, plus two membrane-anchoring proteins, SdhC and SdhD. The complex can form homotrimers.</text>
</comment>
<comment type="similarity">
    <text evidence="4">Belongs to the cytochrome b560 family.</text>
</comment>
<dbReference type="NCBIfam" id="TIGR02970">
    <property type="entry name" value="succ_dehyd_cytB"/>
    <property type="match status" value="1"/>
</dbReference>
<keyword evidence="8" id="KW-0479">Metal-binding</keyword>
<dbReference type="GO" id="GO:0009055">
    <property type="term" value="F:electron transfer activity"/>
    <property type="evidence" value="ECO:0007669"/>
    <property type="project" value="InterPro"/>
</dbReference>
<evidence type="ECO:0000256" key="13">
    <source>
        <dbReference type="SAM" id="Phobius"/>
    </source>
</evidence>
<evidence type="ECO:0000256" key="11">
    <source>
        <dbReference type="ARBA" id="ARBA00023136"/>
    </source>
</evidence>
<dbReference type="PANTHER" id="PTHR10978">
    <property type="entry name" value="SUCCINATE DEHYDROGENASE CYTOCHROME B560 SUBUNIT"/>
    <property type="match status" value="1"/>
</dbReference>
<evidence type="ECO:0000256" key="10">
    <source>
        <dbReference type="ARBA" id="ARBA00023004"/>
    </source>
</evidence>
<evidence type="ECO:0000256" key="5">
    <source>
        <dbReference type="ARBA" id="ARBA00020076"/>
    </source>
</evidence>
<organism evidence="14 15">
    <name type="scientific">Candidatus Endobugula sertula</name>
    <name type="common">Bugula neritina bacterial symbiont</name>
    <dbReference type="NCBI Taxonomy" id="62101"/>
    <lineage>
        <taxon>Bacteria</taxon>
        <taxon>Pseudomonadati</taxon>
        <taxon>Pseudomonadota</taxon>
        <taxon>Gammaproteobacteria</taxon>
        <taxon>Cellvibrionales</taxon>
        <taxon>Cellvibrionaceae</taxon>
        <taxon>Candidatus Endobugula</taxon>
    </lineage>
</organism>
<comment type="function">
    <text evidence="2">Membrane-anchoring subunit of succinate dehydrogenase (SDH).</text>
</comment>
<feature type="transmembrane region" description="Helical" evidence="13">
    <location>
        <begin position="28"/>
        <end position="50"/>
    </location>
</feature>
<sequence length="126" mass="13816">MNDSRPVNLDLGTISFPITAIASILHRVCAVISWVGLGFLLYVLCFVLGLQSDYNTLENALQTHFLVQFIAWGLLSAFGYYCVGSVKHIIQDFGFCEDFEGGKLISWVAIIMGVVLSLLAGVLVWA</sequence>
<evidence type="ECO:0000256" key="1">
    <source>
        <dbReference type="ARBA" id="ARBA00001971"/>
    </source>
</evidence>